<protein>
    <submittedName>
        <fullName evidence="3">Uncharacterized protein</fullName>
    </submittedName>
</protein>
<dbReference type="RefSeq" id="WP_109570777.1">
    <property type="nucleotide sequence ID" value="NZ_CP025958.1"/>
</dbReference>
<organism evidence="3 4">
    <name type="scientific">Gemmata obscuriglobus</name>
    <dbReference type="NCBI Taxonomy" id="114"/>
    <lineage>
        <taxon>Bacteria</taxon>
        <taxon>Pseudomonadati</taxon>
        <taxon>Planctomycetota</taxon>
        <taxon>Planctomycetia</taxon>
        <taxon>Gemmatales</taxon>
        <taxon>Gemmataceae</taxon>
        <taxon>Gemmata</taxon>
    </lineage>
</organism>
<sequence>MKRFGLAAVLVAALGHLAGAQPAPTPAPTVVQPPPVYPPSTPPPPAPPVGVNPTLEAPPVGAPAPNVFVPPGTPPGPAVPFAKSGGLVVGVYGYYPYDTGVWLRGGTDGLTRQSGAFTMVYPESTGEVVGPVSRGHFHGKLRCGPFGR</sequence>
<dbReference type="Proteomes" id="UP000245802">
    <property type="component" value="Chromosome"/>
</dbReference>
<gene>
    <name evidence="3" type="ORF">C1280_03410</name>
</gene>
<dbReference type="KEGG" id="gog:C1280_03410"/>
<evidence type="ECO:0000313" key="3">
    <source>
        <dbReference type="EMBL" id="AWM36146.1"/>
    </source>
</evidence>
<reference evidence="3 4" key="1">
    <citation type="submission" date="2018-01" db="EMBL/GenBank/DDBJ databases">
        <title>G. obscuriglobus.</title>
        <authorList>
            <person name="Franke J."/>
            <person name="Blomberg W."/>
            <person name="Selmecki A."/>
        </authorList>
    </citation>
    <scope>NUCLEOTIDE SEQUENCE [LARGE SCALE GENOMIC DNA]</scope>
    <source>
        <strain evidence="3 4">DSM 5831</strain>
    </source>
</reference>
<dbReference type="AlphaFoldDB" id="A0A2Z3GXK9"/>
<proteinExistence type="predicted"/>
<name>A0A2Z3GXK9_9BACT</name>
<keyword evidence="2" id="KW-0732">Signal</keyword>
<feature type="signal peptide" evidence="2">
    <location>
        <begin position="1"/>
        <end position="20"/>
    </location>
</feature>
<feature type="chain" id="PRO_5016355342" evidence="2">
    <location>
        <begin position="21"/>
        <end position="148"/>
    </location>
</feature>
<evidence type="ECO:0000256" key="2">
    <source>
        <dbReference type="SAM" id="SignalP"/>
    </source>
</evidence>
<dbReference type="EMBL" id="CP025958">
    <property type="protein sequence ID" value="AWM36146.1"/>
    <property type="molecule type" value="Genomic_DNA"/>
</dbReference>
<feature type="compositionally biased region" description="Pro residues" evidence="1">
    <location>
        <begin position="23"/>
        <end position="50"/>
    </location>
</feature>
<feature type="region of interest" description="Disordered" evidence="1">
    <location>
        <begin position="22"/>
        <end position="57"/>
    </location>
</feature>
<evidence type="ECO:0000313" key="4">
    <source>
        <dbReference type="Proteomes" id="UP000245802"/>
    </source>
</evidence>
<keyword evidence="4" id="KW-1185">Reference proteome</keyword>
<accession>A0A2Z3GXK9</accession>
<evidence type="ECO:0000256" key="1">
    <source>
        <dbReference type="SAM" id="MobiDB-lite"/>
    </source>
</evidence>